<gene>
    <name evidence="6" type="ORF">O6P43_020861</name>
</gene>
<feature type="domain" description="Disease resistance protein winged helix" evidence="4">
    <location>
        <begin position="339"/>
        <end position="400"/>
    </location>
</feature>
<accession>A0AAD7LLK6</accession>
<dbReference type="Pfam" id="PF00931">
    <property type="entry name" value="NB-ARC"/>
    <property type="match status" value="1"/>
</dbReference>
<dbReference type="InterPro" id="IPR036388">
    <property type="entry name" value="WH-like_DNA-bd_sf"/>
</dbReference>
<dbReference type="KEGG" id="qsa:O6P43_020861"/>
<dbReference type="Proteomes" id="UP001163823">
    <property type="component" value="Chromosome 8"/>
</dbReference>
<dbReference type="InterPro" id="IPR032675">
    <property type="entry name" value="LRR_dom_sf"/>
</dbReference>
<evidence type="ECO:0000259" key="3">
    <source>
        <dbReference type="Pfam" id="PF00931"/>
    </source>
</evidence>
<evidence type="ECO:0000256" key="1">
    <source>
        <dbReference type="ARBA" id="ARBA00022737"/>
    </source>
</evidence>
<dbReference type="Gene3D" id="1.10.8.430">
    <property type="entry name" value="Helical domain of apoptotic protease-activating factors"/>
    <property type="match status" value="1"/>
</dbReference>
<feature type="domain" description="Disease resistance R13L4/SHOC-2-like LRR" evidence="5">
    <location>
        <begin position="430"/>
        <end position="594"/>
    </location>
</feature>
<sequence length="734" mass="84635">MTEYSWKHQTKTQALLSRDPHHIQRRHWKKPREVAYNIEDVIDEYMLHVARRRQRRWAVAAFLHKIAQFVSSINHRHEITSKGMILEWLLITLMRLQVVGIDHKRDSLITILLEGAPMLKVISIVGEGGLGKTTLARKVYDNQKVKRYFDCHAWITVSRSFKVEELLKTMIKQFHQKKNVSPGLEGIMAMEKQSLIDKLREDLQQNRYMVVFDDVWETDFWEEIKFALPENNKGGKEEASKLLSQKIFHCQTDSSCPDDLKKLFRGIVDKCGGVPLALVAIGGLLSTKNNDVSEWKKVHDSLGSRLGNDPHLRKFNRVLSESYHDLPYHLKLCLLYFGMFPEDYPISCARLIRLWIAEGFVKEIPNVAPQEVGQDYLTELIHRSLVQVSRAKLDGKPRSYSEARRLSFHKSKEDSAPFESTAVSGNRLIRSCFVFVPQKQELLAEPLWNTLFSNSRPLKVLDFQDAPGLDSLPEEVGDLMHLRYLSLRNTKTKRLPKSISKLINLQTLDLRNSRVHKLPVGIKRLTKLSYLLAYSYNEGFLDLIGDSIEGVVLKKGVLGNLEALEKLSFVNTSQGVGIIEELKKLKRLRRLGVTKLKKENGRILCIAIANMGRLERLPDWIPKLKYLVRLQLNSSRSMENPVTALKDHLPDLLELDLHNAFEGEELHFKEGWLKKLKVLRLKDMQRLRSLKIDKGALQLLEKLSIGPCPKLLEIPTDIHNLKNLKILHFYDMTD</sequence>
<evidence type="ECO:0000313" key="6">
    <source>
        <dbReference type="EMBL" id="KAJ7960414.1"/>
    </source>
</evidence>
<organism evidence="6 7">
    <name type="scientific">Quillaja saponaria</name>
    <name type="common">Soap bark tree</name>
    <dbReference type="NCBI Taxonomy" id="32244"/>
    <lineage>
        <taxon>Eukaryota</taxon>
        <taxon>Viridiplantae</taxon>
        <taxon>Streptophyta</taxon>
        <taxon>Embryophyta</taxon>
        <taxon>Tracheophyta</taxon>
        <taxon>Spermatophyta</taxon>
        <taxon>Magnoliopsida</taxon>
        <taxon>eudicotyledons</taxon>
        <taxon>Gunneridae</taxon>
        <taxon>Pentapetalae</taxon>
        <taxon>rosids</taxon>
        <taxon>fabids</taxon>
        <taxon>Fabales</taxon>
        <taxon>Quillajaceae</taxon>
        <taxon>Quillaja</taxon>
    </lineage>
</organism>
<evidence type="ECO:0000313" key="7">
    <source>
        <dbReference type="Proteomes" id="UP001163823"/>
    </source>
</evidence>
<dbReference type="PRINTS" id="PR00364">
    <property type="entry name" value="DISEASERSIST"/>
</dbReference>
<dbReference type="Pfam" id="PF23598">
    <property type="entry name" value="LRR_14"/>
    <property type="match status" value="1"/>
</dbReference>
<dbReference type="SUPFAM" id="SSF52058">
    <property type="entry name" value="L domain-like"/>
    <property type="match status" value="1"/>
</dbReference>
<protein>
    <submittedName>
        <fullName evidence="6">Disease resistance protein</fullName>
    </submittedName>
</protein>
<dbReference type="GO" id="GO:0043531">
    <property type="term" value="F:ADP binding"/>
    <property type="evidence" value="ECO:0007669"/>
    <property type="project" value="InterPro"/>
</dbReference>
<dbReference type="EMBL" id="JARAOO010000008">
    <property type="protein sequence ID" value="KAJ7960414.1"/>
    <property type="molecule type" value="Genomic_DNA"/>
</dbReference>
<dbReference type="InterPro" id="IPR058922">
    <property type="entry name" value="WHD_DRP"/>
</dbReference>
<feature type="domain" description="NB-ARC" evidence="3">
    <location>
        <begin position="106"/>
        <end position="234"/>
    </location>
</feature>
<dbReference type="PANTHER" id="PTHR23155">
    <property type="entry name" value="DISEASE RESISTANCE PROTEIN RP"/>
    <property type="match status" value="1"/>
</dbReference>
<dbReference type="InterPro" id="IPR044974">
    <property type="entry name" value="Disease_R_plants"/>
</dbReference>
<dbReference type="Gene3D" id="1.10.10.10">
    <property type="entry name" value="Winged helix-like DNA-binding domain superfamily/Winged helix DNA-binding domain"/>
    <property type="match status" value="1"/>
</dbReference>
<keyword evidence="2" id="KW-0611">Plant defense</keyword>
<reference evidence="6" key="1">
    <citation type="journal article" date="2023" name="Science">
        <title>Elucidation of the pathway for biosynthesis of saponin adjuvants from the soapbark tree.</title>
        <authorList>
            <person name="Reed J."/>
            <person name="Orme A."/>
            <person name="El-Demerdash A."/>
            <person name="Owen C."/>
            <person name="Martin L.B.B."/>
            <person name="Misra R.C."/>
            <person name="Kikuchi S."/>
            <person name="Rejzek M."/>
            <person name="Martin A.C."/>
            <person name="Harkess A."/>
            <person name="Leebens-Mack J."/>
            <person name="Louveau T."/>
            <person name="Stephenson M.J."/>
            <person name="Osbourn A."/>
        </authorList>
    </citation>
    <scope>NUCLEOTIDE SEQUENCE</scope>
    <source>
        <strain evidence="6">S10</strain>
    </source>
</reference>
<dbReference type="InterPro" id="IPR042197">
    <property type="entry name" value="Apaf_helical"/>
</dbReference>
<comment type="caution">
    <text evidence="6">The sequence shown here is derived from an EMBL/GenBank/DDBJ whole genome shotgun (WGS) entry which is preliminary data.</text>
</comment>
<dbReference type="Gene3D" id="3.40.50.300">
    <property type="entry name" value="P-loop containing nucleotide triphosphate hydrolases"/>
    <property type="match status" value="1"/>
</dbReference>
<name>A0AAD7LLK6_QUISA</name>
<evidence type="ECO:0000256" key="2">
    <source>
        <dbReference type="ARBA" id="ARBA00022821"/>
    </source>
</evidence>
<dbReference type="PANTHER" id="PTHR23155:SF1052">
    <property type="entry name" value="DISEASE RESISTANCE PROTEIN RPM1"/>
    <property type="match status" value="1"/>
</dbReference>
<dbReference type="SUPFAM" id="SSF52540">
    <property type="entry name" value="P-loop containing nucleoside triphosphate hydrolases"/>
    <property type="match status" value="1"/>
</dbReference>
<dbReference type="FunFam" id="1.10.10.10:FF:000322">
    <property type="entry name" value="Probable disease resistance protein At1g63360"/>
    <property type="match status" value="1"/>
</dbReference>
<keyword evidence="7" id="KW-1185">Reference proteome</keyword>
<dbReference type="FunFam" id="3.40.50.300:FF:001091">
    <property type="entry name" value="Probable disease resistance protein At1g61300"/>
    <property type="match status" value="1"/>
</dbReference>
<keyword evidence="1" id="KW-0677">Repeat</keyword>
<dbReference type="AlphaFoldDB" id="A0AAD7LLK6"/>
<evidence type="ECO:0000259" key="4">
    <source>
        <dbReference type="Pfam" id="PF23559"/>
    </source>
</evidence>
<dbReference type="Gene3D" id="1.20.5.4130">
    <property type="match status" value="1"/>
</dbReference>
<dbReference type="InterPro" id="IPR055414">
    <property type="entry name" value="LRR_R13L4/SHOC2-like"/>
</dbReference>
<dbReference type="Gene3D" id="3.80.10.10">
    <property type="entry name" value="Ribonuclease Inhibitor"/>
    <property type="match status" value="1"/>
</dbReference>
<evidence type="ECO:0000259" key="5">
    <source>
        <dbReference type="Pfam" id="PF23598"/>
    </source>
</evidence>
<proteinExistence type="predicted"/>
<dbReference type="InterPro" id="IPR027417">
    <property type="entry name" value="P-loop_NTPase"/>
</dbReference>
<dbReference type="Pfam" id="PF23559">
    <property type="entry name" value="WHD_DRP"/>
    <property type="match status" value="1"/>
</dbReference>
<dbReference type="GO" id="GO:0098542">
    <property type="term" value="P:defense response to other organism"/>
    <property type="evidence" value="ECO:0007669"/>
    <property type="project" value="TreeGrafter"/>
</dbReference>
<dbReference type="InterPro" id="IPR002182">
    <property type="entry name" value="NB-ARC"/>
</dbReference>